<dbReference type="AlphaFoldDB" id="A0A4S5BK83"/>
<gene>
    <name evidence="2" type="ORF">E7Y31_22795</name>
</gene>
<accession>A0A4S5BK83</accession>
<feature type="region of interest" description="Disordered" evidence="1">
    <location>
        <begin position="45"/>
        <end position="66"/>
    </location>
</feature>
<organism evidence="2 3">
    <name type="scientific">Candidatus Frankia alpina</name>
    <dbReference type="NCBI Taxonomy" id="2699483"/>
    <lineage>
        <taxon>Bacteria</taxon>
        <taxon>Bacillati</taxon>
        <taxon>Actinomycetota</taxon>
        <taxon>Actinomycetes</taxon>
        <taxon>Frankiales</taxon>
        <taxon>Frankiaceae</taxon>
        <taxon>Frankia</taxon>
    </lineage>
</organism>
<feature type="compositionally biased region" description="Low complexity" evidence="1">
    <location>
        <begin position="53"/>
        <end position="64"/>
    </location>
</feature>
<dbReference type="Proteomes" id="UP000305282">
    <property type="component" value="Unassembled WGS sequence"/>
</dbReference>
<reference evidence="2 3" key="1">
    <citation type="submission" date="2019-04" db="EMBL/GenBank/DDBJ databases">
        <title>Draft genome sequences for three unisolated Alnus-infective Frankia Sp+ strains, AgTrS, AiOr and AvVan, the first sequenced Frankia strains able to sporulate in-planta.</title>
        <authorList>
            <person name="Bethencourt L."/>
            <person name="Vautrin F."/>
            <person name="Taib N."/>
            <person name="Dubost A."/>
            <person name="Castro-Garcia L."/>
            <person name="Imbaud O."/>
            <person name="Abrouk D."/>
            <person name="Fournier P."/>
            <person name="Briolay J."/>
            <person name="Nguyen A."/>
            <person name="Normand P."/>
            <person name="Fernandez M.P."/>
            <person name="Brochier-Armanet C."/>
            <person name="Herrera-Belaroussi A."/>
        </authorList>
    </citation>
    <scope>NUCLEOTIDE SEQUENCE [LARGE SCALE GENOMIC DNA]</scope>
    <source>
        <strain evidence="2 3">AvVan</strain>
    </source>
</reference>
<evidence type="ECO:0000313" key="3">
    <source>
        <dbReference type="Proteomes" id="UP000305282"/>
    </source>
</evidence>
<keyword evidence="3" id="KW-1185">Reference proteome</keyword>
<sequence>MDRTNLSGRRAWMIMISAVAVLAMLVLGGCSGNLKQNSGMSDPYFAGKPGSHTTPEAVAPTTPTKIIGPTYVPPRIPVAAASATANPPGGKF</sequence>
<evidence type="ECO:0000256" key="1">
    <source>
        <dbReference type="SAM" id="MobiDB-lite"/>
    </source>
</evidence>
<dbReference type="PROSITE" id="PS51257">
    <property type="entry name" value="PROKAR_LIPOPROTEIN"/>
    <property type="match status" value="1"/>
</dbReference>
<name>A0A4S5BK83_9ACTN</name>
<protein>
    <recommendedName>
        <fullName evidence="4">Lipoprotein</fullName>
    </recommendedName>
</protein>
<proteinExistence type="predicted"/>
<evidence type="ECO:0000313" key="2">
    <source>
        <dbReference type="EMBL" id="THJ29796.1"/>
    </source>
</evidence>
<evidence type="ECO:0008006" key="4">
    <source>
        <dbReference type="Google" id="ProtNLM"/>
    </source>
</evidence>
<dbReference type="EMBL" id="SSXH01001021">
    <property type="protein sequence ID" value="THJ29796.1"/>
    <property type="molecule type" value="Genomic_DNA"/>
</dbReference>
<comment type="caution">
    <text evidence="2">The sequence shown here is derived from an EMBL/GenBank/DDBJ whole genome shotgun (WGS) entry which is preliminary data.</text>
</comment>